<keyword evidence="15" id="KW-1185">Reference proteome</keyword>
<dbReference type="PANTHER" id="PTHR12867">
    <property type="entry name" value="GLYCOSYL TRANSFERASE-RELATED"/>
    <property type="match status" value="1"/>
</dbReference>
<dbReference type="GO" id="GO:0005783">
    <property type="term" value="C:endoplasmic reticulum"/>
    <property type="evidence" value="ECO:0007669"/>
    <property type="project" value="UniProtKB-SubCell"/>
</dbReference>
<accession>A0AAN8RM15</accession>
<dbReference type="SUPFAM" id="SSF53756">
    <property type="entry name" value="UDP-Glycosyltransferase/glycogen phosphorylase"/>
    <property type="match status" value="1"/>
</dbReference>
<comment type="caution">
    <text evidence="14">The sequence shown here is derived from an EMBL/GenBank/DDBJ whole genome shotgun (WGS) entry which is preliminary data.</text>
</comment>
<keyword evidence="8 12" id="KW-0256">Endoplasmic reticulum</keyword>
<dbReference type="Gene3D" id="3.40.50.2000">
    <property type="entry name" value="Glycogen Phosphorylase B"/>
    <property type="match status" value="1"/>
</dbReference>
<evidence type="ECO:0000256" key="1">
    <source>
        <dbReference type="ARBA" id="ARBA00004240"/>
    </source>
</evidence>
<evidence type="ECO:0000256" key="9">
    <source>
        <dbReference type="ARBA" id="ARBA00024804"/>
    </source>
</evidence>
<comment type="similarity">
    <text evidence="2 12">Belongs to the glycosyltransferase 28 family.</text>
</comment>
<evidence type="ECO:0000256" key="2">
    <source>
        <dbReference type="ARBA" id="ARBA00006962"/>
    </source>
</evidence>
<evidence type="ECO:0000259" key="13">
    <source>
        <dbReference type="Pfam" id="PF04101"/>
    </source>
</evidence>
<comment type="catalytic activity">
    <reaction evidence="11">
        <text>an N-acetyl-alpha-D-glucosaminyl-diphospho-di-trans,poly-cis-dolichol + UDP-N-acetyl-alpha-D-glucosamine = an N,N'-diacetylchitobiosyl-diphospho-di-trans,poly-cis-dolichol + UDP + H(+)</text>
        <dbReference type="Rhea" id="RHEA:23380"/>
        <dbReference type="Rhea" id="RHEA-COMP:19507"/>
        <dbReference type="Rhea" id="RHEA-COMP:19510"/>
        <dbReference type="ChEBI" id="CHEBI:15378"/>
        <dbReference type="ChEBI" id="CHEBI:57269"/>
        <dbReference type="ChEBI" id="CHEBI:57705"/>
        <dbReference type="ChEBI" id="CHEBI:58223"/>
        <dbReference type="ChEBI" id="CHEBI:58427"/>
        <dbReference type="EC" id="2.4.1.141"/>
    </reaction>
</comment>
<evidence type="ECO:0000256" key="11">
    <source>
        <dbReference type="ARBA" id="ARBA00048184"/>
    </source>
</evidence>
<evidence type="ECO:0000256" key="10">
    <source>
        <dbReference type="ARBA" id="ARBA00032061"/>
    </source>
</evidence>
<evidence type="ECO:0000256" key="8">
    <source>
        <dbReference type="ARBA" id="ARBA00022824"/>
    </source>
</evidence>
<gene>
    <name evidence="14" type="primary">ALG13_1</name>
    <name evidence="12" type="synonym">ALG13</name>
    <name evidence="14" type="ORF">TWF718_000311</name>
</gene>
<dbReference type="AlphaFoldDB" id="A0AAN8RM15"/>
<comment type="subunit">
    <text evidence="3 12">Heterodimer with ALG14 to form a functional enzyme.</text>
</comment>
<evidence type="ECO:0000313" key="15">
    <source>
        <dbReference type="Proteomes" id="UP001313282"/>
    </source>
</evidence>
<evidence type="ECO:0000256" key="7">
    <source>
        <dbReference type="ARBA" id="ARBA00022679"/>
    </source>
</evidence>
<dbReference type="EC" id="2.4.1.141" evidence="4 12"/>
<dbReference type="Proteomes" id="UP001313282">
    <property type="component" value="Unassembled WGS sequence"/>
</dbReference>
<comment type="function">
    <text evidence="9 12">Involved in protein N-glycosylation. Essential for the second step of the dolichol-linked oligosaccharide pathway.</text>
</comment>
<reference evidence="14 15" key="1">
    <citation type="submission" date="2019-10" db="EMBL/GenBank/DDBJ databases">
        <authorList>
            <person name="Palmer J.M."/>
        </authorList>
    </citation>
    <scope>NUCLEOTIDE SEQUENCE [LARGE SCALE GENOMIC DNA]</scope>
    <source>
        <strain evidence="14 15">TWF718</strain>
    </source>
</reference>
<organism evidence="14 15">
    <name type="scientific">Orbilia javanica</name>
    <dbReference type="NCBI Taxonomy" id="47235"/>
    <lineage>
        <taxon>Eukaryota</taxon>
        <taxon>Fungi</taxon>
        <taxon>Dikarya</taxon>
        <taxon>Ascomycota</taxon>
        <taxon>Pezizomycotina</taxon>
        <taxon>Orbiliomycetes</taxon>
        <taxon>Orbiliales</taxon>
        <taxon>Orbiliaceae</taxon>
        <taxon>Orbilia</taxon>
    </lineage>
</organism>
<dbReference type="PANTHER" id="PTHR12867:SF6">
    <property type="entry name" value="N-ACETYLGLUCOSAMINYLDIPHOSPHODOLICHOL N-ACETYLGLUCOSAMINYLTRANSFERASE"/>
    <property type="match status" value="1"/>
</dbReference>
<evidence type="ECO:0000256" key="6">
    <source>
        <dbReference type="ARBA" id="ARBA00022676"/>
    </source>
</evidence>
<dbReference type="InterPro" id="IPR007235">
    <property type="entry name" value="Glyco_trans_28_C"/>
</dbReference>
<feature type="domain" description="Glycosyl transferase family 28 C-terminal" evidence="13">
    <location>
        <begin position="12"/>
        <end position="140"/>
    </location>
</feature>
<dbReference type="GO" id="GO:0006488">
    <property type="term" value="P:dolichol-linked oligosaccharide biosynthetic process"/>
    <property type="evidence" value="ECO:0007669"/>
    <property type="project" value="InterPro"/>
</dbReference>
<sequence length="225" mass="25307">MDPKDTKTGKGVFITVGTTAFDSLIEALLVPTIIAQLSELGYDEIRVQYGKGKYVYDAAFTPELKDMVNETGISIGGFEYEDSVKITEFIKDADLIISHAGSGTILDALRYQKAIIVVPNESLMDNHQAELAKEMSKQKYVIRGKLDKIATHIAQAQTYGFRHFPRTGSKTFVELLEDEIEKAEKDKIDPTPVNKNKATYHQRRYKDCDDWTDMGPEPCGRCFIL</sequence>
<name>A0AAN8RM15_9PEZI</name>
<dbReference type="EMBL" id="JAVHNR010000001">
    <property type="protein sequence ID" value="KAK6355933.1"/>
    <property type="molecule type" value="Genomic_DNA"/>
</dbReference>
<dbReference type="GO" id="GO:0004577">
    <property type="term" value="F:N-acetylglucosaminyldiphosphodolichol N-acetylglucosaminyltransferase activity"/>
    <property type="evidence" value="ECO:0007669"/>
    <property type="project" value="UniProtKB-EC"/>
</dbReference>
<evidence type="ECO:0000256" key="4">
    <source>
        <dbReference type="ARBA" id="ARBA00012614"/>
    </source>
</evidence>
<evidence type="ECO:0000256" key="3">
    <source>
        <dbReference type="ARBA" id="ARBA00011198"/>
    </source>
</evidence>
<evidence type="ECO:0000256" key="12">
    <source>
        <dbReference type="RuleBase" id="RU362128"/>
    </source>
</evidence>
<evidence type="ECO:0000313" key="14">
    <source>
        <dbReference type="EMBL" id="KAK6355933.1"/>
    </source>
</evidence>
<dbReference type="Pfam" id="PF04101">
    <property type="entry name" value="Glyco_tran_28_C"/>
    <property type="match status" value="1"/>
</dbReference>
<proteinExistence type="inferred from homology"/>
<comment type="subcellular location">
    <subcellularLocation>
        <location evidence="1 12">Endoplasmic reticulum</location>
    </subcellularLocation>
</comment>
<keyword evidence="7 12" id="KW-0808">Transferase</keyword>
<evidence type="ECO:0000256" key="5">
    <source>
        <dbReference type="ARBA" id="ARBA00017468"/>
    </source>
</evidence>
<keyword evidence="6 12" id="KW-0328">Glycosyltransferase</keyword>
<protein>
    <recommendedName>
        <fullName evidence="5 12">UDP-N-acetylglucosamine transferase subunit ALG13</fullName>
        <ecNumber evidence="4 12">2.4.1.141</ecNumber>
    </recommendedName>
    <alternativeName>
        <fullName evidence="10 12">Asparagine-linked glycosylation protein 13</fullName>
    </alternativeName>
</protein>
<dbReference type="InterPro" id="IPR039042">
    <property type="entry name" value="Alg13-like"/>
</dbReference>